<protein>
    <submittedName>
        <fullName evidence="2">ThuA domain-containing protein</fullName>
    </submittedName>
</protein>
<sequence>MTVSKQTDVYLICNAKYHDTNFARLELLKLLAEDEDVHTRVADSFADTDGIAASKLLITYTCDLRPTLAQQSALADFLESGGRWFALHATNALLEFVDGKADTPNLAPKFMELLGSRFIAHPANQTIEIKVTDFSHPLTAGISDFVVEDEEPYYCEPMGEQKVLLEASYNEPSTGYVRSDYGTDRDRHPQMYLHPYGQGEVLYLSLGHCTGKHDMKPLADIVPVVRGSWNSPTYYELLRRGIAWGCGK</sequence>
<dbReference type="RefSeq" id="WP_279246937.1">
    <property type="nucleotide sequence ID" value="NZ_SHNN01000004.1"/>
</dbReference>
<dbReference type="PANTHER" id="PTHR40469">
    <property type="entry name" value="SECRETED GLYCOSYL HYDROLASE"/>
    <property type="match status" value="1"/>
</dbReference>
<dbReference type="InterPro" id="IPR029010">
    <property type="entry name" value="ThuA-like"/>
</dbReference>
<dbReference type="SUPFAM" id="SSF52317">
    <property type="entry name" value="Class I glutamine amidotransferase-like"/>
    <property type="match status" value="1"/>
</dbReference>
<comment type="caution">
    <text evidence="2">The sequence shown here is derived from an EMBL/GenBank/DDBJ whole genome shotgun (WGS) entry which is preliminary data.</text>
</comment>
<accession>A0ABT3TKQ4</accession>
<dbReference type="EMBL" id="SHNN01000004">
    <property type="protein sequence ID" value="MCX2982912.1"/>
    <property type="molecule type" value="Genomic_DNA"/>
</dbReference>
<dbReference type="Gene3D" id="3.40.50.880">
    <property type="match status" value="1"/>
</dbReference>
<evidence type="ECO:0000313" key="3">
    <source>
        <dbReference type="Proteomes" id="UP001143362"/>
    </source>
</evidence>
<gene>
    <name evidence="2" type="ORF">EYC98_18780</name>
</gene>
<feature type="domain" description="ThuA-like" evidence="1">
    <location>
        <begin position="18"/>
        <end position="212"/>
    </location>
</feature>
<dbReference type="Pfam" id="PF06283">
    <property type="entry name" value="ThuA"/>
    <property type="match status" value="1"/>
</dbReference>
<dbReference type="InterPro" id="IPR029062">
    <property type="entry name" value="Class_I_gatase-like"/>
</dbReference>
<evidence type="ECO:0000313" key="2">
    <source>
        <dbReference type="EMBL" id="MCX2982912.1"/>
    </source>
</evidence>
<organism evidence="2 3">
    <name type="scientific">Candidatus Litorirhabdus singularis</name>
    <dbReference type="NCBI Taxonomy" id="2518993"/>
    <lineage>
        <taxon>Bacteria</taxon>
        <taxon>Pseudomonadati</taxon>
        <taxon>Pseudomonadota</taxon>
        <taxon>Gammaproteobacteria</taxon>
        <taxon>Cellvibrionales</taxon>
        <taxon>Halieaceae</taxon>
        <taxon>Candidatus Litorirhabdus</taxon>
    </lineage>
</organism>
<dbReference type="Proteomes" id="UP001143362">
    <property type="component" value="Unassembled WGS sequence"/>
</dbReference>
<name>A0ABT3TKQ4_9GAMM</name>
<reference evidence="2" key="1">
    <citation type="submission" date="2019-02" db="EMBL/GenBank/DDBJ databases">
        <authorList>
            <person name="Li S.-H."/>
        </authorList>
    </citation>
    <scope>NUCLEOTIDE SEQUENCE</scope>
    <source>
        <strain evidence="2">IMCC14734</strain>
    </source>
</reference>
<proteinExistence type="predicted"/>
<evidence type="ECO:0000259" key="1">
    <source>
        <dbReference type="Pfam" id="PF06283"/>
    </source>
</evidence>
<keyword evidence="3" id="KW-1185">Reference proteome</keyword>
<dbReference type="PANTHER" id="PTHR40469:SF2">
    <property type="entry name" value="GALACTOSE-BINDING DOMAIN-LIKE SUPERFAMILY PROTEIN"/>
    <property type="match status" value="1"/>
</dbReference>